<comment type="subcellular location">
    <subcellularLocation>
        <location evidence="1">Cell outer membrane</location>
        <topology evidence="1">Multi-pass membrane protein</topology>
    </subcellularLocation>
</comment>
<dbReference type="Pfam" id="PF02563">
    <property type="entry name" value="Poly_export"/>
    <property type="match status" value="1"/>
</dbReference>
<evidence type="ECO:0000256" key="2">
    <source>
        <dbReference type="ARBA" id="ARBA00009450"/>
    </source>
</evidence>
<feature type="domain" description="Soluble ligand binding" evidence="18">
    <location>
        <begin position="193"/>
        <end position="241"/>
    </location>
</feature>
<evidence type="ECO:0000256" key="7">
    <source>
        <dbReference type="ARBA" id="ARBA00022729"/>
    </source>
</evidence>
<dbReference type="GO" id="GO:0009279">
    <property type="term" value="C:cell outer membrane"/>
    <property type="evidence" value="ECO:0007669"/>
    <property type="project" value="UniProtKB-SubCell"/>
</dbReference>
<comment type="similarity">
    <text evidence="2">Belongs to the BexD/CtrA/VexA family.</text>
</comment>
<accession>A0A2G8T5C5</accession>
<evidence type="ECO:0000256" key="4">
    <source>
        <dbReference type="ARBA" id="ARBA00022452"/>
    </source>
</evidence>
<dbReference type="InterPro" id="IPR054765">
    <property type="entry name" value="SLBB_dom"/>
</dbReference>
<keyword evidence="14" id="KW-0449">Lipoprotein</keyword>
<evidence type="ECO:0000259" key="18">
    <source>
        <dbReference type="Pfam" id="PF10531"/>
    </source>
</evidence>
<evidence type="ECO:0000256" key="5">
    <source>
        <dbReference type="ARBA" id="ARBA00022597"/>
    </source>
</evidence>
<gene>
    <name evidence="20" type="primary">epsE</name>
    <name evidence="20" type="ORF">CR103_03600</name>
</gene>
<evidence type="ECO:0000256" key="3">
    <source>
        <dbReference type="ARBA" id="ARBA00022448"/>
    </source>
</evidence>
<keyword evidence="3" id="KW-0813">Transport</keyword>
<evidence type="ECO:0000256" key="12">
    <source>
        <dbReference type="ARBA" id="ARBA00023139"/>
    </source>
</evidence>
<proteinExistence type="inferred from homology"/>
<keyword evidence="13" id="KW-0998">Cell outer membrane</keyword>
<organism evidence="20 21">
    <name type="scientific">Massilia psychrophila</name>
    <dbReference type="NCBI Taxonomy" id="1603353"/>
    <lineage>
        <taxon>Bacteria</taxon>
        <taxon>Pseudomonadati</taxon>
        <taxon>Pseudomonadota</taxon>
        <taxon>Betaproteobacteria</taxon>
        <taxon>Burkholderiales</taxon>
        <taxon>Oxalobacteraceae</taxon>
        <taxon>Telluria group</taxon>
        <taxon>Massilia</taxon>
    </lineage>
</organism>
<feature type="signal peptide" evidence="16">
    <location>
        <begin position="1"/>
        <end position="25"/>
    </location>
</feature>
<dbReference type="InterPro" id="IPR049712">
    <property type="entry name" value="Poly_export"/>
</dbReference>
<comment type="caution">
    <text evidence="20">The sequence shown here is derived from an EMBL/GenBank/DDBJ whole genome shotgun (WGS) entry which is preliminary data.</text>
</comment>
<evidence type="ECO:0000256" key="15">
    <source>
        <dbReference type="SAM" id="MobiDB-lite"/>
    </source>
</evidence>
<dbReference type="GO" id="GO:0015159">
    <property type="term" value="F:polysaccharide transmembrane transporter activity"/>
    <property type="evidence" value="ECO:0007669"/>
    <property type="project" value="InterPro"/>
</dbReference>
<evidence type="ECO:0000259" key="19">
    <source>
        <dbReference type="Pfam" id="PF22461"/>
    </source>
</evidence>
<sequence length="267" mass="28232">MKRFTQSIVAVLLACMALVSVGAMAAPAEVPLGPGDVVRLSVYGNPDLSLETRVSETGAITFPLVGQVAVGGLTVAMAEKKIGSMLETGGYLKKAQVNIIVSLLASQQVSVLGQVNRPGRYPVDGKRSVLDVLALAGGISVEGGDAVSLVRTRNGKTNRETLDVVQMVRSGALDGNVDVTGGDMIFVERAPRFYIVGEVQRPGAFRVERQMTVQQALSAGGGLTPRGSNNGLRITRKDPSGNANTFDVKYSDLVQVDDVITVRESWF</sequence>
<dbReference type="PANTHER" id="PTHR33619:SF3">
    <property type="entry name" value="POLYSACCHARIDE EXPORT PROTEIN GFCE-RELATED"/>
    <property type="match status" value="1"/>
</dbReference>
<dbReference type="RefSeq" id="WP_099914635.1">
    <property type="nucleotide sequence ID" value="NZ_BMHS01000004.1"/>
</dbReference>
<dbReference type="GO" id="GO:0046930">
    <property type="term" value="C:pore complex"/>
    <property type="evidence" value="ECO:0007669"/>
    <property type="project" value="UniProtKB-KW"/>
</dbReference>
<evidence type="ECO:0000256" key="11">
    <source>
        <dbReference type="ARBA" id="ARBA00023136"/>
    </source>
</evidence>
<evidence type="ECO:0000256" key="8">
    <source>
        <dbReference type="ARBA" id="ARBA00023047"/>
    </source>
</evidence>
<feature type="domain" description="SLBB" evidence="19">
    <location>
        <begin position="107"/>
        <end position="187"/>
    </location>
</feature>
<dbReference type="Pfam" id="PF10531">
    <property type="entry name" value="SLBB"/>
    <property type="match status" value="1"/>
</dbReference>
<evidence type="ECO:0000259" key="17">
    <source>
        <dbReference type="Pfam" id="PF02563"/>
    </source>
</evidence>
<dbReference type="GO" id="GO:0015288">
    <property type="term" value="F:porin activity"/>
    <property type="evidence" value="ECO:0007669"/>
    <property type="project" value="UniProtKB-KW"/>
</dbReference>
<dbReference type="PANTHER" id="PTHR33619">
    <property type="entry name" value="POLYSACCHARIDE EXPORT PROTEIN GFCE-RELATED"/>
    <property type="match status" value="1"/>
</dbReference>
<dbReference type="InterPro" id="IPR003715">
    <property type="entry name" value="Poly_export_N"/>
</dbReference>
<evidence type="ECO:0000256" key="13">
    <source>
        <dbReference type="ARBA" id="ARBA00023237"/>
    </source>
</evidence>
<keyword evidence="8" id="KW-0625">Polysaccharide transport</keyword>
<dbReference type="InterPro" id="IPR017478">
    <property type="entry name" value="Polysacc_export_EpsE"/>
</dbReference>
<dbReference type="Proteomes" id="UP000228593">
    <property type="component" value="Unassembled WGS sequence"/>
</dbReference>
<keyword evidence="7 16" id="KW-0732">Signal</keyword>
<feature type="chain" id="PRO_5013708312" evidence="16">
    <location>
        <begin position="26"/>
        <end position="267"/>
    </location>
</feature>
<keyword evidence="5" id="KW-0762">Sugar transport</keyword>
<feature type="region of interest" description="Disordered" evidence="15">
    <location>
        <begin position="219"/>
        <end position="238"/>
    </location>
</feature>
<keyword evidence="10" id="KW-0626">Porin</keyword>
<dbReference type="NCBIfam" id="TIGR03028">
    <property type="entry name" value="EpsE"/>
    <property type="match status" value="1"/>
</dbReference>
<keyword evidence="12" id="KW-0564">Palmitate</keyword>
<evidence type="ECO:0000313" key="20">
    <source>
        <dbReference type="EMBL" id="PIL41189.1"/>
    </source>
</evidence>
<keyword evidence="6" id="KW-0812">Transmembrane</keyword>
<protein>
    <submittedName>
        <fullName evidence="20">Polysaccharide export protein EpsE</fullName>
    </submittedName>
</protein>
<dbReference type="GO" id="GO:0006811">
    <property type="term" value="P:monoatomic ion transport"/>
    <property type="evidence" value="ECO:0007669"/>
    <property type="project" value="UniProtKB-KW"/>
</dbReference>
<keyword evidence="4" id="KW-1134">Transmembrane beta strand</keyword>
<dbReference type="OrthoDB" id="9815244at2"/>
<dbReference type="AlphaFoldDB" id="A0A2G8T5C5"/>
<keyword evidence="9" id="KW-0406">Ion transport</keyword>
<evidence type="ECO:0000256" key="14">
    <source>
        <dbReference type="ARBA" id="ARBA00023288"/>
    </source>
</evidence>
<dbReference type="EMBL" id="PDOB01000003">
    <property type="protein sequence ID" value="PIL41189.1"/>
    <property type="molecule type" value="Genomic_DNA"/>
</dbReference>
<name>A0A2G8T5C5_9BURK</name>
<evidence type="ECO:0000256" key="1">
    <source>
        <dbReference type="ARBA" id="ARBA00004571"/>
    </source>
</evidence>
<feature type="domain" description="Polysaccharide export protein N-terminal" evidence="17">
    <location>
        <begin position="26"/>
        <end position="101"/>
    </location>
</feature>
<dbReference type="PROSITE" id="PS51257">
    <property type="entry name" value="PROKAR_LIPOPROTEIN"/>
    <property type="match status" value="1"/>
</dbReference>
<dbReference type="Gene3D" id="3.10.560.10">
    <property type="entry name" value="Outer membrane lipoprotein wza domain like"/>
    <property type="match status" value="2"/>
</dbReference>
<reference evidence="20 21" key="1">
    <citation type="submission" date="2017-10" db="EMBL/GenBank/DDBJ databases">
        <title>Massilia psychrophilum sp. nov., a novel purple-pigmented bacterium isolated from Tianshan glacier, Xinjiang Municipality, China.</title>
        <authorList>
            <person name="Wang H."/>
        </authorList>
    </citation>
    <scope>NUCLEOTIDE SEQUENCE [LARGE SCALE GENOMIC DNA]</scope>
    <source>
        <strain evidence="20 21">JCM 30813</strain>
    </source>
</reference>
<dbReference type="InterPro" id="IPR019554">
    <property type="entry name" value="Soluble_ligand-bd"/>
</dbReference>
<evidence type="ECO:0000256" key="16">
    <source>
        <dbReference type="SAM" id="SignalP"/>
    </source>
</evidence>
<evidence type="ECO:0000256" key="6">
    <source>
        <dbReference type="ARBA" id="ARBA00022692"/>
    </source>
</evidence>
<dbReference type="Pfam" id="PF22461">
    <property type="entry name" value="SLBB_2"/>
    <property type="match status" value="1"/>
</dbReference>
<keyword evidence="11" id="KW-0472">Membrane</keyword>
<evidence type="ECO:0000256" key="10">
    <source>
        <dbReference type="ARBA" id="ARBA00023114"/>
    </source>
</evidence>
<keyword evidence="21" id="KW-1185">Reference proteome</keyword>
<evidence type="ECO:0000256" key="9">
    <source>
        <dbReference type="ARBA" id="ARBA00023065"/>
    </source>
</evidence>
<evidence type="ECO:0000313" key="21">
    <source>
        <dbReference type="Proteomes" id="UP000228593"/>
    </source>
</evidence>